<organism evidence="2 3">
    <name type="scientific">Gossypium hirsutum</name>
    <name type="common">Upland cotton</name>
    <name type="synonym">Gossypium mexicanum</name>
    <dbReference type="NCBI Taxonomy" id="3635"/>
    <lineage>
        <taxon>Eukaryota</taxon>
        <taxon>Viridiplantae</taxon>
        <taxon>Streptophyta</taxon>
        <taxon>Embryophyta</taxon>
        <taxon>Tracheophyta</taxon>
        <taxon>Spermatophyta</taxon>
        <taxon>Magnoliopsida</taxon>
        <taxon>eudicotyledons</taxon>
        <taxon>Gunneridae</taxon>
        <taxon>Pentapetalae</taxon>
        <taxon>rosids</taxon>
        <taxon>malvids</taxon>
        <taxon>Malvales</taxon>
        <taxon>Malvaceae</taxon>
        <taxon>Malvoideae</taxon>
        <taxon>Gossypium</taxon>
    </lineage>
</organism>
<dbReference type="Pfam" id="PF24626">
    <property type="entry name" value="SH3_Tf2-1"/>
    <property type="match status" value="1"/>
</dbReference>
<dbReference type="PANTHER" id="PTHR46148">
    <property type="entry name" value="CHROMO DOMAIN-CONTAINING PROTEIN"/>
    <property type="match status" value="1"/>
</dbReference>
<dbReference type="RefSeq" id="XP_016690306.1">
    <property type="nucleotide sequence ID" value="XM_016834817.1"/>
</dbReference>
<evidence type="ECO:0000259" key="1">
    <source>
        <dbReference type="Pfam" id="PF24626"/>
    </source>
</evidence>
<gene>
    <name evidence="3" type="primary">LOC107907435</name>
</gene>
<dbReference type="SUPFAM" id="SSF54160">
    <property type="entry name" value="Chromo domain-like"/>
    <property type="match status" value="1"/>
</dbReference>
<sequence length="205" mass="24166">MAPYEALCGRRCRILTCWTKLDERQVLGLELISDIEDKVRLITDQLKAASDRQNLYVDLKRKEIEYSVGDMIFLKVSSWKKVLRFGEKGKLSLRFIGHYRILKYVGPVSYQLDLPSKLDQIHDVFHVSILRQYYSDPTHIVSTEETTARPDLTFEEEPVKIIDRDVKVLRRKTVPLVKVLWRNHSSIETTWEPEEAMRQQYPPLF</sequence>
<dbReference type="GeneID" id="107907435"/>
<evidence type="ECO:0000313" key="2">
    <source>
        <dbReference type="Proteomes" id="UP000818029"/>
    </source>
</evidence>
<dbReference type="InterPro" id="IPR016197">
    <property type="entry name" value="Chromo-like_dom_sf"/>
</dbReference>
<reference evidence="2" key="1">
    <citation type="journal article" date="2020" name="Nat. Genet.">
        <title>Genomic diversifications of five Gossypium allopolyploid species and their impact on cotton improvement.</title>
        <authorList>
            <person name="Chen Z.J."/>
            <person name="Sreedasyam A."/>
            <person name="Ando A."/>
            <person name="Song Q."/>
            <person name="De Santiago L.M."/>
            <person name="Hulse-Kemp A.M."/>
            <person name="Ding M."/>
            <person name="Ye W."/>
            <person name="Kirkbride R.C."/>
            <person name="Jenkins J."/>
            <person name="Plott C."/>
            <person name="Lovell J."/>
            <person name="Lin Y.M."/>
            <person name="Vaughn R."/>
            <person name="Liu B."/>
            <person name="Simpson S."/>
            <person name="Scheffler B.E."/>
            <person name="Wen L."/>
            <person name="Saski C.A."/>
            <person name="Grover C.E."/>
            <person name="Hu G."/>
            <person name="Conover J.L."/>
            <person name="Carlson J.W."/>
            <person name="Shu S."/>
            <person name="Boston L.B."/>
            <person name="Williams M."/>
            <person name="Peterson D.G."/>
            <person name="McGee K."/>
            <person name="Jones D.C."/>
            <person name="Wendel J.F."/>
            <person name="Stelly D.M."/>
            <person name="Grimwood J."/>
            <person name="Schmutz J."/>
        </authorList>
    </citation>
    <scope>NUCLEOTIDE SEQUENCE [LARGE SCALE GENOMIC DNA]</scope>
    <source>
        <strain evidence="2">cv. TM-1</strain>
    </source>
</reference>
<dbReference type="Proteomes" id="UP000818029">
    <property type="component" value="Chromosome A12"/>
</dbReference>
<feature type="domain" description="Tf2-1-like SH3-like" evidence="1">
    <location>
        <begin position="69"/>
        <end position="133"/>
    </location>
</feature>
<dbReference type="KEGG" id="ghi:107907435"/>
<name>A0A1U8JJ40_GOSHI</name>
<dbReference type="PANTHER" id="PTHR46148:SF44">
    <property type="entry name" value="GAG-POL POLYPROTEIN"/>
    <property type="match status" value="1"/>
</dbReference>
<proteinExistence type="predicted"/>
<dbReference type="AlphaFoldDB" id="A0A1U8JJ40"/>
<accession>A0A1U8JJ40</accession>
<dbReference type="PaxDb" id="3635-A0A1U8JJ40"/>
<dbReference type="STRING" id="3635.A0A1U8JJ40"/>
<keyword evidence="2" id="KW-1185">Reference proteome</keyword>
<evidence type="ECO:0000313" key="3">
    <source>
        <dbReference type="RefSeq" id="XP_016690306.1"/>
    </source>
</evidence>
<protein>
    <recommendedName>
        <fullName evidence="1">Tf2-1-like SH3-like domain-containing protein</fullName>
    </recommendedName>
</protein>
<dbReference type="InterPro" id="IPR056924">
    <property type="entry name" value="SH3_Tf2-1"/>
</dbReference>
<reference evidence="3" key="2">
    <citation type="submission" date="2025-08" db="UniProtKB">
        <authorList>
            <consortium name="RefSeq"/>
        </authorList>
    </citation>
    <scope>IDENTIFICATION</scope>
</reference>